<sequence>MWEDLESFAGVCTPWRIEAADPQNNFRYKCCQQIPWLIKNSPDLRVCILHPFSRLLQLQQPEFPSIKKFAFEYRIKPLPDKTKDLEFGIEIFIDAILDVYASALYHHHHRPIRQIRVRHQCL</sequence>
<name>A0AAP0QN68_9ROSI</name>
<dbReference type="Proteomes" id="UP001428341">
    <property type="component" value="Unassembled WGS sequence"/>
</dbReference>
<evidence type="ECO:0000313" key="2">
    <source>
        <dbReference type="Proteomes" id="UP001428341"/>
    </source>
</evidence>
<proteinExistence type="predicted"/>
<evidence type="ECO:0000313" key="1">
    <source>
        <dbReference type="EMBL" id="KAK9194776.1"/>
    </source>
</evidence>
<gene>
    <name evidence="1" type="ORF">WN944_005483</name>
</gene>
<dbReference type="AlphaFoldDB" id="A0AAP0QN68"/>
<protein>
    <submittedName>
        <fullName evidence="1">Uncharacterized protein</fullName>
    </submittedName>
</protein>
<comment type="caution">
    <text evidence="1">The sequence shown here is derived from an EMBL/GenBank/DDBJ whole genome shotgun (WGS) entry which is preliminary data.</text>
</comment>
<reference evidence="1 2" key="1">
    <citation type="submission" date="2024-05" db="EMBL/GenBank/DDBJ databases">
        <title>Haplotype-resolved chromosome-level genome assembly of Huyou (Citrus changshanensis).</title>
        <authorList>
            <person name="Miao C."/>
            <person name="Chen W."/>
            <person name="Wu Y."/>
            <person name="Wang L."/>
            <person name="Zhao S."/>
            <person name="Grierson D."/>
            <person name="Xu C."/>
            <person name="Chen K."/>
        </authorList>
    </citation>
    <scope>NUCLEOTIDE SEQUENCE [LARGE SCALE GENOMIC DNA]</scope>
    <source>
        <strain evidence="1">01-14</strain>
        <tissue evidence="1">Leaf</tissue>
    </source>
</reference>
<keyword evidence="2" id="KW-1185">Reference proteome</keyword>
<accession>A0AAP0QN68</accession>
<organism evidence="1 2">
    <name type="scientific">Citrus x changshan-huyou</name>
    <dbReference type="NCBI Taxonomy" id="2935761"/>
    <lineage>
        <taxon>Eukaryota</taxon>
        <taxon>Viridiplantae</taxon>
        <taxon>Streptophyta</taxon>
        <taxon>Embryophyta</taxon>
        <taxon>Tracheophyta</taxon>
        <taxon>Spermatophyta</taxon>
        <taxon>Magnoliopsida</taxon>
        <taxon>eudicotyledons</taxon>
        <taxon>Gunneridae</taxon>
        <taxon>Pentapetalae</taxon>
        <taxon>rosids</taxon>
        <taxon>malvids</taxon>
        <taxon>Sapindales</taxon>
        <taxon>Rutaceae</taxon>
        <taxon>Aurantioideae</taxon>
        <taxon>Citrus</taxon>
    </lineage>
</organism>
<dbReference type="EMBL" id="JBCGBO010000006">
    <property type="protein sequence ID" value="KAK9194776.1"/>
    <property type="molecule type" value="Genomic_DNA"/>
</dbReference>